<dbReference type="Pfam" id="PF00583">
    <property type="entry name" value="Acetyltransf_1"/>
    <property type="match status" value="1"/>
</dbReference>
<dbReference type="STRING" id="360412.LARV_01255"/>
<evidence type="ECO:0000313" key="6">
    <source>
        <dbReference type="Proteomes" id="UP000055060"/>
    </source>
</evidence>
<keyword evidence="1 5" id="KW-0808">Transferase</keyword>
<organism evidence="5">
    <name type="scientific">Longilinea arvoryzae</name>
    <dbReference type="NCBI Taxonomy" id="360412"/>
    <lineage>
        <taxon>Bacteria</taxon>
        <taxon>Bacillati</taxon>
        <taxon>Chloroflexota</taxon>
        <taxon>Anaerolineae</taxon>
        <taxon>Anaerolineales</taxon>
        <taxon>Anaerolineaceae</taxon>
        <taxon>Longilinea</taxon>
    </lineage>
</organism>
<accession>A0A0S7BDK1</accession>
<evidence type="ECO:0000259" key="4">
    <source>
        <dbReference type="PROSITE" id="PS51186"/>
    </source>
</evidence>
<dbReference type="EMBL" id="DF967972">
    <property type="protein sequence ID" value="GAP13501.1"/>
    <property type="molecule type" value="Genomic_DNA"/>
</dbReference>
<sequence length="169" mass="18539">MTHPIVFHLCPVDETDLPALLEVYRGCEDFLALGPHPQASPEMVRADLELSRSSGSQFHGIRDESGRLIGVADWRAGGFEGQADTADIELLMIARPYRRQGLGHAIVAEIEKRIRQEGRAAQIASGVQVNNRAAMRFWLRCGFRSAGPPQKQADGTTSIPLLKDLHGSN</sequence>
<dbReference type="SUPFAM" id="SSF55729">
    <property type="entry name" value="Acyl-CoA N-acyltransferases (Nat)"/>
    <property type="match status" value="1"/>
</dbReference>
<dbReference type="InterPro" id="IPR050832">
    <property type="entry name" value="Bact_Acetyltransf"/>
</dbReference>
<keyword evidence="6" id="KW-1185">Reference proteome</keyword>
<dbReference type="Proteomes" id="UP000055060">
    <property type="component" value="Unassembled WGS sequence"/>
</dbReference>
<keyword evidence="2" id="KW-0012">Acyltransferase</keyword>
<dbReference type="CDD" id="cd04301">
    <property type="entry name" value="NAT_SF"/>
    <property type="match status" value="1"/>
</dbReference>
<proteinExistence type="predicted"/>
<gene>
    <name evidence="5" type="ORF">LARV_01255</name>
</gene>
<dbReference type="OrthoDB" id="161402at2"/>
<reference evidence="5" key="1">
    <citation type="submission" date="2015-07" db="EMBL/GenBank/DDBJ databases">
        <title>Draft Genome Sequences of Anaerolinea thermolimosa IMO-1, Bellilinea caldifistulae GOMI-1, Leptolinea tardivitalis YMTK-2, Levilinea saccharolytica KIBI-1,Longilinea arvoryzae KOME-1, Previously Described as Members of the Anaerolineaceae (Chloroflexi).</title>
        <authorList>
            <person name="Sekiguchi Y."/>
            <person name="Ohashi A."/>
            <person name="Matsuura N."/>
            <person name="Tourlousse M.D."/>
        </authorList>
    </citation>
    <scope>NUCLEOTIDE SEQUENCE [LARGE SCALE GENOMIC DNA]</scope>
    <source>
        <strain evidence="5">KOME-1</strain>
    </source>
</reference>
<feature type="domain" description="N-acetyltransferase" evidence="4">
    <location>
        <begin position="7"/>
        <end position="166"/>
    </location>
</feature>
<dbReference type="InterPro" id="IPR000182">
    <property type="entry name" value="GNAT_dom"/>
</dbReference>
<dbReference type="AlphaFoldDB" id="A0A0S7BDK1"/>
<name>A0A0S7BDK1_9CHLR</name>
<feature type="region of interest" description="Disordered" evidence="3">
    <location>
        <begin position="147"/>
        <end position="169"/>
    </location>
</feature>
<evidence type="ECO:0000256" key="2">
    <source>
        <dbReference type="ARBA" id="ARBA00023315"/>
    </source>
</evidence>
<protein>
    <submittedName>
        <fullName evidence="5">Acetyltransferases</fullName>
    </submittedName>
</protein>
<dbReference type="PANTHER" id="PTHR43877">
    <property type="entry name" value="AMINOALKYLPHOSPHONATE N-ACETYLTRANSFERASE-RELATED-RELATED"/>
    <property type="match status" value="1"/>
</dbReference>
<dbReference type="GO" id="GO:0016747">
    <property type="term" value="F:acyltransferase activity, transferring groups other than amino-acyl groups"/>
    <property type="evidence" value="ECO:0007669"/>
    <property type="project" value="InterPro"/>
</dbReference>
<dbReference type="RefSeq" id="WP_075072834.1">
    <property type="nucleotide sequence ID" value="NZ_DF967972.1"/>
</dbReference>
<dbReference type="InterPro" id="IPR016181">
    <property type="entry name" value="Acyl_CoA_acyltransferase"/>
</dbReference>
<dbReference type="PROSITE" id="PS51186">
    <property type="entry name" value="GNAT"/>
    <property type="match status" value="1"/>
</dbReference>
<dbReference type="Gene3D" id="3.40.630.30">
    <property type="match status" value="1"/>
</dbReference>
<evidence type="ECO:0000256" key="1">
    <source>
        <dbReference type="ARBA" id="ARBA00022679"/>
    </source>
</evidence>
<evidence type="ECO:0000256" key="3">
    <source>
        <dbReference type="SAM" id="MobiDB-lite"/>
    </source>
</evidence>
<evidence type="ECO:0000313" key="5">
    <source>
        <dbReference type="EMBL" id="GAP13501.1"/>
    </source>
</evidence>